<dbReference type="EMBL" id="QYBB01000100">
    <property type="protein sequence ID" value="RYC28851.1"/>
    <property type="molecule type" value="Genomic_DNA"/>
</dbReference>
<accession>A0A4Q2U1Z6</accession>
<feature type="domain" description="Antitoxin-like ribbon-helix-helix" evidence="2">
    <location>
        <begin position="62"/>
        <end position="111"/>
    </location>
</feature>
<evidence type="ECO:0000313" key="3">
    <source>
        <dbReference type="EMBL" id="RYC28851.1"/>
    </source>
</evidence>
<evidence type="ECO:0000259" key="2">
    <source>
        <dbReference type="Pfam" id="PF20605"/>
    </source>
</evidence>
<name>A0A4Q2U1Z6_9HYPH</name>
<keyword evidence="4" id="KW-1185">Reference proteome</keyword>
<gene>
    <name evidence="3" type="ORF">D3273_27100</name>
</gene>
<proteinExistence type="predicted"/>
<dbReference type="InterPro" id="IPR046765">
    <property type="entry name" value="Antitox_RHH"/>
</dbReference>
<dbReference type="RefSeq" id="WP_129230079.1">
    <property type="nucleotide sequence ID" value="NZ_QYBB01000100.1"/>
</dbReference>
<comment type="caution">
    <text evidence="3">The sequence shown here is derived from an EMBL/GenBank/DDBJ whole genome shotgun (WGS) entry which is preliminary data.</text>
</comment>
<organism evidence="3 4">
    <name type="scientific">Lichenibacterium minor</name>
    <dbReference type="NCBI Taxonomy" id="2316528"/>
    <lineage>
        <taxon>Bacteria</taxon>
        <taxon>Pseudomonadati</taxon>
        <taxon>Pseudomonadota</taxon>
        <taxon>Alphaproteobacteria</taxon>
        <taxon>Hyphomicrobiales</taxon>
        <taxon>Lichenihabitantaceae</taxon>
        <taxon>Lichenibacterium</taxon>
    </lineage>
</organism>
<dbReference type="AlphaFoldDB" id="A0A4Q2U1Z6"/>
<evidence type="ECO:0000256" key="1">
    <source>
        <dbReference type="SAM" id="MobiDB-lite"/>
    </source>
</evidence>
<feature type="region of interest" description="Disordered" evidence="1">
    <location>
        <begin position="1"/>
        <end position="63"/>
    </location>
</feature>
<dbReference type="Pfam" id="PF20605">
    <property type="entry name" value="Antitox_RHH"/>
    <property type="match status" value="1"/>
</dbReference>
<reference evidence="3 4" key="2">
    <citation type="submission" date="2019-02" db="EMBL/GenBank/DDBJ databases">
        <title>'Lichenibacterium ramalinii' gen. nov. sp. nov., 'Lichenibacterium minor' gen. nov. sp. nov.</title>
        <authorList>
            <person name="Pankratov T."/>
        </authorList>
    </citation>
    <scope>NUCLEOTIDE SEQUENCE [LARGE SCALE GENOMIC DNA]</scope>
    <source>
        <strain evidence="3 4">RmlP026</strain>
    </source>
</reference>
<dbReference type="Proteomes" id="UP000290759">
    <property type="component" value="Unassembled WGS sequence"/>
</dbReference>
<protein>
    <recommendedName>
        <fullName evidence="2">Antitoxin-like ribbon-helix-helix domain-containing protein</fullName>
    </recommendedName>
</protein>
<reference evidence="3 4" key="1">
    <citation type="submission" date="2018-12" db="EMBL/GenBank/DDBJ databases">
        <authorList>
            <person name="Grouzdev D.S."/>
            <person name="Krutkina M.S."/>
        </authorList>
    </citation>
    <scope>NUCLEOTIDE SEQUENCE [LARGE SCALE GENOMIC DNA]</scope>
    <source>
        <strain evidence="3 4">RmlP026</strain>
    </source>
</reference>
<dbReference type="OrthoDB" id="8004088at2"/>
<sequence length="112" mass="12235">MASKRPSLFGNAASKATAEVEALSEDQGESTMEMEAAPARVPAPHALTEPARANRYPKAKTREGKRVATVYLEHEALRQLQKVGFDEETTIQALLVEGINAVFERRGLSRIA</sequence>
<evidence type="ECO:0000313" key="4">
    <source>
        <dbReference type="Proteomes" id="UP000290759"/>
    </source>
</evidence>